<dbReference type="Pfam" id="PF13523">
    <property type="entry name" value="Acetyltransf_8"/>
    <property type="match status" value="1"/>
</dbReference>
<dbReference type="Gene3D" id="3.40.630.30">
    <property type="match status" value="1"/>
</dbReference>
<dbReference type="PANTHER" id="PTHR43415:SF3">
    <property type="entry name" value="GNAT-FAMILY ACETYLTRANSFERASE"/>
    <property type="match status" value="1"/>
</dbReference>
<protein>
    <submittedName>
        <fullName evidence="2">GNAT family N-acetyltransferase</fullName>
    </submittedName>
</protein>
<name>A0ABR7CYW4_9BACT</name>
<reference evidence="2 3" key="1">
    <citation type="submission" date="2020-08" db="EMBL/GenBank/DDBJ databases">
        <title>Genome public.</title>
        <authorList>
            <person name="Liu C."/>
            <person name="Sun Q."/>
        </authorList>
    </citation>
    <scope>NUCLEOTIDE SEQUENCE [LARGE SCALE GENOMIC DNA]</scope>
    <source>
        <strain evidence="2 3">NSJ-56</strain>
    </source>
</reference>
<dbReference type="PROSITE" id="PS51186">
    <property type="entry name" value="GNAT"/>
    <property type="match status" value="1"/>
</dbReference>
<feature type="domain" description="N-acetyltransferase" evidence="1">
    <location>
        <begin position="7"/>
        <end position="180"/>
    </location>
</feature>
<comment type="caution">
    <text evidence="2">The sequence shown here is derived from an EMBL/GenBank/DDBJ whole genome shotgun (WGS) entry which is preliminary data.</text>
</comment>
<dbReference type="Proteomes" id="UP000646484">
    <property type="component" value="Unassembled WGS sequence"/>
</dbReference>
<dbReference type="EMBL" id="JACOOH010000002">
    <property type="protein sequence ID" value="MBC5620712.1"/>
    <property type="molecule type" value="Genomic_DNA"/>
</dbReference>
<dbReference type="InterPro" id="IPR016181">
    <property type="entry name" value="Acyl_CoA_acyltransferase"/>
</dbReference>
<dbReference type="SUPFAM" id="SSF55729">
    <property type="entry name" value="Acyl-CoA N-acyltransferases (Nat)"/>
    <property type="match status" value="1"/>
</dbReference>
<accession>A0ABR7CYW4</accession>
<keyword evidence="3" id="KW-1185">Reference proteome</keyword>
<dbReference type="RefSeq" id="WP_186975387.1">
    <property type="nucleotide sequence ID" value="NZ_JACOOH010000002.1"/>
</dbReference>
<evidence type="ECO:0000259" key="1">
    <source>
        <dbReference type="PROSITE" id="PS51186"/>
    </source>
</evidence>
<evidence type="ECO:0000313" key="2">
    <source>
        <dbReference type="EMBL" id="MBC5620712.1"/>
    </source>
</evidence>
<proteinExistence type="predicted"/>
<evidence type="ECO:0000313" key="3">
    <source>
        <dbReference type="Proteomes" id="UP000646484"/>
    </source>
</evidence>
<dbReference type="PANTHER" id="PTHR43415">
    <property type="entry name" value="SPERMIDINE N(1)-ACETYLTRANSFERASE"/>
    <property type="match status" value="1"/>
</dbReference>
<organism evidence="2 3">
    <name type="scientific">Butyricimonas hominis</name>
    <dbReference type="NCBI Taxonomy" id="2763032"/>
    <lineage>
        <taxon>Bacteria</taxon>
        <taxon>Pseudomonadati</taxon>
        <taxon>Bacteroidota</taxon>
        <taxon>Bacteroidia</taxon>
        <taxon>Bacteroidales</taxon>
        <taxon>Odoribacteraceae</taxon>
        <taxon>Butyricimonas</taxon>
    </lineage>
</organism>
<sequence>MIYKNEIILQPLFNEDIPLFNSWLNKEYIYKWLCPNGEEQREAWLDEVNNRNGKYDFIKHFIIHYKDRKIGYCLYADCFFLKDLEEEGHDFESLYRDVVEENHTYEIGYLIGEEEYLNKGIGKIVIQKLEEKIIEIGGREISADPSEENTFSIKALLSNGFYKKNDGDYRKIVIERDSGEAIKVMSGRKILPLMTRLKV</sequence>
<dbReference type="InterPro" id="IPR000182">
    <property type="entry name" value="GNAT_dom"/>
</dbReference>
<gene>
    <name evidence="2" type="ORF">H8S64_06335</name>
</gene>